<evidence type="ECO:0000259" key="9">
    <source>
        <dbReference type="Pfam" id="PF02397"/>
    </source>
</evidence>
<keyword evidence="7 8" id="KW-0472">Membrane</keyword>
<organism evidence="10 11">
    <name type="scientific">Collinsella ihumii</name>
    <dbReference type="NCBI Taxonomy" id="1720204"/>
    <lineage>
        <taxon>Bacteria</taxon>
        <taxon>Bacillati</taxon>
        <taxon>Actinomycetota</taxon>
        <taxon>Coriobacteriia</taxon>
        <taxon>Coriobacteriales</taxon>
        <taxon>Coriobacteriaceae</taxon>
        <taxon>Collinsella</taxon>
    </lineage>
</organism>
<keyword evidence="5 8" id="KW-0812">Transmembrane</keyword>
<evidence type="ECO:0000256" key="5">
    <source>
        <dbReference type="ARBA" id="ARBA00022692"/>
    </source>
</evidence>
<comment type="similarity">
    <text evidence="2">Belongs to the bacterial sugar transferase family.</text>
</comment>
<protein>
    <submittedName>
        <fullName evidence="10">Sugar transferase</fullName>
    </submittedName>
</protein>
<name>A0A921IQV0_9ACTN</name>
<dbReference type="Proteomes" id="UP000746751">
    <property type="component" value="Unassembled WGS sequence"/>
</dbReference>
<comment type="subcellular location">
    <subcellularLocation>
        <location evidence="1">Cell membrane</location>
    </subcellularLocation>
</comment>
<dbReference type="GO" id="GO:0005886">
    <property type="term" value="C:plasma membrane"/>
    <property type="evidence" value="ECO:0007669"/>
    <property type="project" value="UniProtKB-SubCell"/>
</dbReference>
<sequence>MDKRSAAILEGVTLSDQGNCPEGLSSRVLGEVATVGFDCPEEKTCSAKDGFKFGTPEFADRCKELDSRSFGYRFVKRIFDIVFSLCVIVVGFLPGLLLSIAIMIDTKGSPIYSQVRVGRGGKLFRIYKFRTMVADSDDVAKYLSGEKLDQWKRERKVENDPRITPLGRKLRHTSLDEMPNFLNVLIGDMSVIGPRAVSSEEIRWFGAEAEDVLSVPAGITGYWQATSRNDATFESGERQRIELEYARNAGFAMDARCFIGTFGAMFGKRRSGR</sequence>
<evidence type="ECO:0000313" key="11">
    <source>
        <dbReference type="Proteomes" id="UP000746751"/>
    </source>
</evidence>
<evidence type="ECO:0000256" key="3">
    <source>
        <dbReference type="ARBA" id="ARBA00022475"/>
    </source>
</evidence>
<keyword evidence="3" id="KW-1003">Cell membrane</keyword>
<evidence type="ECO:0000256" key="8">
    <source>
        <dbReference type="SAM" id="Phobius"/>
    </source>
</evidence>
<dbReference type="GO" id="GO:0016780">
    <property type="term" value="F:phosphotransferase activity, for other substituted phosphate groups"/>
    <property type="evidence" value="ECO:0007669"/>
    <property type="project" value="TreeGrafter"/>
</dbReference>
<keyword evidence="6 8" id="KW-1133">Transmembrane helix</keyword>
<dbReference type="Pfam" id="PF02397">
    <property type="entry name" value="Bac_transf"/>
    <property type="match status" value="1"/>
</dbReference>
<evidence type="ECO:0000256" key="4">
    <source>
        <dbReference type="ARBA" id="ARBA00022679"/>
    </source>
</evidence>
<evidence type="ECO:0000313" key="10">
    <source>
        <dbReference type="EMBL" id="HJG31754.1"/>
    </source>
</evidence>
<proteinExistence type="inferred from homology"/>
<dbReference type="EMBL" id="DYVF01000060">
    <property type="protein sequence ID" value="HJG31754.1"/>
    <property type="molecule type" value="Genomic_DNA"/>
</dbReference>
<dbReference type="InterPro" id="IPR003362">
    <property type="entry name" value="Bact_transf"/>
</dbReference>
<accession>A0A921IQV0</accession>
<evidence type="ECO:0000256" key="1">
    <source>
        <dbReference type="ARBA" id="ARBA00004236"/>
    </source>
</evidence>
<evidence type="ECO:0000256" key="2">
    <source>
        <dbReference type="ARBA" id="ARBA00006464"/>
    </source>
</evidence>
<keyword evidence="4 10" id="KW-0808">Transferase</keyword>
<comment type="caution">
    <text evidence="10">The sequence shown here is derived from an EMBL/GenBank/DDBJ whole genome shotgun (WGS) entry which is preliminary data.</text>
</comment>
<reference evidence="10" key="1">
    <citation type="journal article" date="2021" name="PeerJ">
        <title>Extensive microbial diversity within the chicken gut microbiome revealed by metagenomics and culture.</title>
        <authorList>
            <person name="Gilroy R."/>
            <person name="Ravi A."/>
            <person name="Getino M."/>
            <person name="Pursley I."/>
            <person name="Horton D.L."/>
            <person name="Alikhan N.F."/>
            <person name="Baker D."/>
            <person name="Gharbi K."/>
            <person name="Hall N."/>
            <person name="Watson M."/>
            <person name="Adriaenssens E.M."/>
            <person name="Foster-Nyarko E."/>
            <person name="Jarju S."/>
            <person name="Secka A."/>
            <person name="Antonio M."/>
            <person name="Oren A."/>
            <person name="Chaudhuri R.R."/>
            <person name="La Ragione R."/>
            <person name="Hildebrand F."/>
            <person name="Pallen M.J."/>
        </authorList>
    </citation>
    <scope>NUCLEOTIDE SEQUENCE</scope>
    <source>
        <strain evidence="10">ChiGjej2B2-7701</strain>
    </source>
</reference>
<gene>
    <name evidence="10" type="ORF">K8U80_10235</name>
</gene>
<feature type="transmembrane region" description="Helical" evidence="8">
    <location>
        <begin position="78"/>
        <end position="104"/>
    </location>
</feature>
<dbReference type="AlphaFoldDB" id="A0A921IQV0"/>
<dbReference type="PANTHER" id="PTHR30576">
    <property type="entry name" value="COLANIC BIOSYNTHESIS UDP-GLUCOSE LIPID CARRIER TRANSFERASE"/>
    <property type="match status" value="1"/>
</dbReference>
<feature type="domain" description="Bacterial sugar transferase" evidence="9">
    <location>
        <begin position="76"/>
        <end position="266"/>
    </location>
</feature>
<evidence type="ECO:0000256" key="7">
    <source>
        <dbReference type="ARBA" id="ARBA00023136"/>
    </source>
</evidence>
<evidence type="ECO:0000256" key="6">
    <source>
        <dbReference type="ARBA" id="ARBA00022989"/>
    </source>
</evidence>
<reference evidence="10" key="2">
    <citation type="submission" date="2021-09" db="EMBL/GenBank/DDBJ databases">
        <authorList>
            <person name="Gilroy R."/>
        </authorList>
    </citation>
    <scope>NUCLEOTIDE SEQUENCE</scope>
    <source>
        <strain evidence="10">ChiGjej2B2-7701</strain>
    </source>
</reference>
<dbReference type="PANTHER" id="PTHR30576:SF4">
    <property type="entry name" value="UNDECAPRENYL-PHOSPHATE GALACTOSE PHOSPHOTRANSFERASE"/>
    <property type="match status" value="1"/>
</dbReference>